<dbReference type="InterPro" id="IPR051009">
    <property type="entry name" value="PRM"/>
</dbReference>
<keyword evidence="2" id="KW-0472">Membrane</keyword>
<name>A0A061AUH9_CYBFA</name>
<dbReference type="PANTHER" id="PTHR36089">
    <property type="entry name" value="CHITIN SYNTHASE 3 COMPLEX PROTEIN CSI2-RELATED"/>
    <property type="match status" value="1"/>
</dbReference>
<evidence type="ECO:0000313" key="4">
    <source>
        <dbReference type="EMBL" id="CDR41239.1"/>
    </source>
</evidence>
<protein>
    <submittedName>
        <fullName evidence="4">CYFA0S06e04654g1_1</fullName>
    </submittedName>
    <submittedName>
        <fullName evidence="5">Chitin synthase 3 complex protein CSI2</fullName>
    </submittedName>
</protein>
<evidence type="ECO:0000256" key="1">
    <source>
        <dbReference type="SAM" id="MobiDB-lite"/>
    </source>
</evidence>
<evidence type="ECO:0000256" key="2">
    <source>
        <dbReference type="SAM" id="Phobius"/>
    </source>
</evidence>
<dbReference type="Proteomes" id="UP000189513">
    <property type="component" value="Unassembled WGS sequence"/>
</dbReference>
<keyword evidence="2" id="KW-0812">Transmembrane</keyword>
<evidence type="ECO:0000313" key="6">
    <source>
        <dbReference type="Proteomes" id="UP000189513"/>
    </source>
</evidence>
<dbReference type="PANTHER" id="PTHR36089:SF1">
    <property type="entry name" value="CHITIN SYNTHASE 3 COMPLEX PROTEIN CSI2-RELATED"/>
    <property type="match status" value="1"/>
</dbReference>
<sequence length="346" mass="37004">MKVTTYTTLSLLLMSIAVGADSSSSTDLTTTTSDTKSDTTASDSTTTSESTTKTSDSDSSSSTTTISSSSSAKSTSSKASSSAASSSEESSSSTTKTSKTTKMTSSSASTSAESDMPTISTTSSEISSSSSYNVTFSAVVPTGYNPYVSHETLPVGLPFIVVGAFFGFVLLALFIARFIFWCVSARATRKSIDTTESKDYNYDPSIFKEVPLNKMNYSHSVYSLSSQSTLNVLASTASFDNLATQTQGRTYRDAVTRASRNSLFISPTEMLQLNQYETPGGAGYLSNYDSPIDSPITPTNYSAREYKKRTSRPPSVYMDKMLDDDLDDFDMSSDSGSYDKAADEKV</sequence>
<keyword evidence="6" id="KW-1185">Reference proteome</keyword>
<gene>
    <name evidence="5" type="ORF">BON22_3018</name>
    <name evidence="4" type="ORF">CYFA0S_06e04654g</name>
</gene>
<reference evidence="6" key="2">
    <citation type="journal article" date="2017" name="Genome Announc.">
        <title>Genome sequences of Cyberlindnera fabianii 65, Pichia kudriavzevii 129, and Saccharomyces cerevisiae 131 isolated from fermented masau fruits in Zimbabwe.</title>
        <authorList>
            <person name="van Rijswijck I.M.H."/>
            <person name="Derks M.F.L."/>
            <person name="Abee T."/>
            <person name="de Ridder D."/>
            <person name="Smid E.J."/>
        </authorList>
    </citation>
    <scope>NUCLEOTIDE SEQUENCE [LARGE SCALE GENOMIC DNA]</scope>
    <source>
        <strain evidence="6">65</strain>
    </source>
</reference>
<reference evidence="4" key="1">
    <citation type="journal article" date="2014" name="Genome Announc.">
        <title>Genome sequence of the yeast Cyberlindnera fabianii (Hansenula fabianii).</title>
        <authorList>
            <person name="Freel K.C."/>
            <person name="Sarilar V."/>
            <person name="Neuveglise C."/>
            <person name="Devillers H."/>
            <person name="Friedrich A."/>
            <person name="Schacherer J."/>
        </authorList>
    </citation>
    <scope>NUCLEOTIDE SEQUENCE</scope>
    <source>
        <strain evidence="4">YJS4271</strain>
    </source>
</reference>
<dbReference type="GO" id="GO:0000324">
    <property type="term" value="C:fungal-type vacuole"/>
    <property type="evidence" value="ECO:0007669"/>
    <property type="project" value="TreeGrafter"/>
</dbReference>
<keyword evidence="2" id="KW-1133">Transmembrane helix</keyword>
<feature type="region of interest" description="Disordered" evidence="1">
    <location>
        <begin position="287"/>
        <end position="321"/>
    </location>
</feature>
<reference evidence="5" key="3">
    <citation type="submission" date="2017-01" db="EMBL/GenBank/DDBJ databases">
        <authorList>
            <person name="Mah S.A."/>
            <person name="Swanson W.J."/>
            <person name="Moy G.W."/>
            <person name="Vacquier V.D."/>
        </authorList>
    </citation>
    <scope>NUCLEOTIDE SEQUENCE [LARGE SCALE GENOMIC DNA]</scope>
    <source>
        <strain evidence="5">65</strain>
    </source>
</reference>
<accession>A0A061AUH9</accession>
<dbReference type="EMBL" id="MPUK01000005">
    <property type="protein sequence ID" value="ONH67074.1"/>
    <property type="molecule type" value="Genomic_DNA"/>
</dbReference>
<evidence type="ECO:0000313" key="5">
    <source>
        <dbReference type="EMBL" id="ONH67074.1"/>
    </source>
</evidence>
<dbReference type="AlphaFoldDB" id="A0A061AUH9"/>
<dbReference type="GO" id="GO:0005935">
    <property type="term" value="C:cellular bud neck"/>
    <property type="evidence" value="ECO:0007669"/>
    <property type="project" value="TreeGrafter"/>
</dbReference>
<feature type="region of interest" description="Disordered" evidence="1">
    <location>
        <begin position="21"/>
        <end position="126"/>
    </location>
</feature>
<dbReference type="STRING" id="36022.A0A061AUH9"/>
<dbReference type="OrthoDB" id="4065319at2759"/>
<dbReference type="VEuPathDB" id="FungiDB:BON22_3018"/>
<feature type="signal peptide" evidence="3">
    <location>
        <begin position="1"/>
        <end position="22"/>
    </location>
</feature>
<organism evidence="4">
    <name type="scientific">Cyberlindnera fabianii</name>
    <name type="common">Yeast</name>
    <name type="synonym">Hansenula fabianii</name>
    <dbReference type="NCBI Taxonomy" id="36022"/>
    <lineage>
        <taxon>Eukaryota</taxon>
        <taxon>Fungi</taxon>
        <taxon>Dikarya</taxon>
        <taxon>Ascomycota</taxon>
        <taxon>Saccharomycotina</taxon>
        <taxon>Saccharomycetes</taxon>
        <taxon>Phaffomycetales</taxon>
        <taxon>Phaffomycetaceae</taxon>
        <taxon>Cyberlindnera</taxon>
    </lineage>
</organism>
<evidence type="ECO:0000256" key="3">
    <source>
        <dbReference type="SAM" id="SignalP"/>
    </source>
</evidence>
<feature type="chain" id="PRO_5015026812" evidence="3">
    <location>
        <begin position="23"/>
        <end position="346"/>
    </location>
</feature>
<keyword evidence="3" id="KW-0732">Signal</keyword>
<dbReference type="OMA" id="QSARSEY"/>
<proteinExistence type="predicted"/>
<dbReference type="EMBL" id="LK052891">
    <property type="protein sequence ID" value="CDR41239.1"/>
    <property type="molecule type" value="Genomic_DNA"/>
</dbReference>
<feature type="transmembrane region" description="Helical" evidence="2">
    <location>
        <begin position="155"/>
        <end position="180"/>
    </location>
</feature>